<dbReference type="PANTHER" id="PTHR43182:SF1">
    <property type="entry name" value="COBALT-PRECORRIN-7 C(5)-METHYLTRANSFERASE"/>
    <property type="match status" value="1"/>
</dbReference>
<dbReference type="PANTHER" id="PTHR43182">
    <property type="entry name" value="COBALT-PRECORRIN-6B C(15)-METHYLTRANSFERASE (DECARBOXYLATING)"/>
    <property type="match status" value="1"/>
</dbReference>
<dbReference type="InterPro" id="IPR014777">
    <property type="entry name" value="4pyrrole_Mease_sub1"/>
</dbReference>
<keyword evidence="5" id="KW-0949">S-adenosyl-L-methionine</keyword>
<dbReference type="EMBL" id="JAESWA010000019">
    <property type="protein sequence ID" value="MBL4931317.1"/>
    <property type="molecule type" value="Genomic_DNA"/>
</dbReference>
<evidence type="ECO:0000256" key="3">
    <source>
        <dbReference type="ARBA" id="ARBA00022603"/>
    </source>
</evidence>
<dbReference type="Pfam" id="PF00590">
    <property type="entry name" value="TP_methylase"/>
    <property type="match status" value="1"/>
</dbReference>
<feature type="domain" description="Tetrapyrrole methylase" evidence="6">
    <location>
        <begin position="1"/>
        <end position="179"/>
    </location>
</feature>
<dbReference type="InterPro" id="IPR000878">
    <property type="entry name" value="4pyrrol_Mease"/>
</dbReference>
<evidence type="ECO:0000259" key="6">
    <source>
        <dbReference type="Pfam" id="PF00590"/>
    </source>
</evidence>
<accession>A0A937K360</accession>
<dbReference type="NCBIfam" id="TIGR02467">
    <property type="entry name" value="CbiE"/>
    <property type="match status" value="1"/>
</dbReference>
<evidence type="ECO:0000313" key="7">
    <source>
        <dbReference type="EMBL" id="MBL4931317.1"/>
    </source>
</evidence>
<evidence type="ECO:0000256" key="4">
    <source>
        <dbReference type="ARBA" id="ARBA00022679"/>
    </source>
</evidence>
<evidence type="ECO:0000313" key="8">
    <source>
        <dbReference type="Proteomes" id="UP000623681"/>
    </source>
</evidence>
<gene>
    <name evidence="7" type="primary">cbiE</name>
    <name evidence="7" type="ORF">JK634_05830</name>
</gene>
<evidence type="ECO:0000256" key="5">
    <source>
        <dbReference type="ARBA" id="ARBA00022691"/>
    </source>
</evidence>
<reference evidence="7" key="1">
    <citation type="submission" date="2021-01" db="EMBL/GenBank/DDBJ databases">
        <title>Genome public.</title>
        <authorList>
            <person name="Liu C."/>
            <person name="Sun Q."/>
        </authorList>
    </citation>
    <scope>NUCLEOTIDE SEQUENCE</scope>
    <source>
        <strain evidence="7">YIM B02565</strain>
    </source>
</reference>
<dbReference type="RefSeq" id="WP_202766699.1">
    <property type="nucleotide sequence ID" value="NZ_JAESWA010000019.1"/>
</dbReference>
<dbReference type="InterPro" id="IPR050714">
    <property type="entry name" value="Cobalamin_biosynth_MTase"/>
</dbReference>
<dbReference type="Gene3D" id="3.40.1010.10">
    <property type="entry name" value="Cobalt-precorrin-4 Transmethylase, Domain 1"/>
    <property type="match status" value="1"/>
</dbReference>
<dbReference type="GO" id="GO:0009236">
    <property type="term" value="P:cobalamin biosynthetic process"/>
    <property type="evidence" value="ECO:0007669"/>
    <property type="project" value="UniProtKB-KW"/>
</dbReference>
<proteinExistence type="predicted"/>
<protein>
    <submittedName>
        <fullName evidence="7">Precorrin-6y C5,15-methyltransferase (Decarboxylating) subunit CbiE</fullName>
    </submittedName>
</protein>
<keyword evidence="2" id="KW-0169">Cobalamin biosynthesis</keyword>
<comment type="caution">
    <text evidence="7">The sequence shown here is derived from an EMBL/GenBank/DDBJ whole genome shotgun (WGS) entry which is preliminary data.</text>
</comment>
<evidence type="ECO:0000256" key="1">
    <source>
        <dbReference type="ARBA" id="ARBA00004953"/>
    </source>
</evidence>
<dbReference type="GO" id="GO:0008276">
    <property type="term" value="F:protein methyltransferase activity"/>
    <property type="evidence" value="ECO:0007669"/>
    <property type="project" value="InterPro"/>
</dbReference>
<dbReference type="AlphaFoldDB" id="A0A937K360"/>
<keyword evidence="8" id="KW-1185">Reference proteome</keyword>
<dbReference type="Gene3D" id="3.30.950.10">
    <property type="entry name" value="Methyltransferase, Cobalt-precorrin-4 Transmethylase, Domain 2"/>
    <property type="match status" value="1"/>
</dbReference>
<dbReference type="CDD" id="cd11644">
    <property type="entry name" value="Precorrin-6Y-MT"/>
    <property type="match status" value="1"/>
</dbReference>
<evidence type="ECO:0000256" key="2">
    <source>
        <dbReference type="ARBA" id="ARBA00022573"/>
    </source>
</evidence>
<comment type="pathway">
    <text evidence="1">Cofactor biosynthesis; adenosylcobalamin biosynthesis.</text>
</comment>
<dbReference type="InterPro" id="IPR012818">
    <property type="entry name" value="CbiE"/>
</dbReference>
<dbReference type="InterPro" id="IPR014776">
    <property type="entry name" value="4pyrrole_Mease_sub2"/>
</dbReference>
<dbReference type="InterPro" id="IPR035996">
    <property type="entry name" value="4pyrrol_Methylase_sf"/>
</dbReference>
<dbReference type="GO" id="GO:0032259">
    <property type="term" value="P:methylation"/>
    <property type="evidence" value="ECO:0007669"/>
    <property type="project" value="UniProtKB-KW"/>
</dbReference>
<dbReference type="Proteomes" id="UP000623681">
    <property type="component" value="Unassembled WGS sequence"/>
</dbReference>
<organism evidence="7 8">
    <name type="scientific">Clostridium paridis</name>
    <dbReference type="NCBI Taxonomy" id="2803863"/>
    <lineage>
        <taxon>Bacteria</taxon>
        <taxon>Bacillati</taxon>
        <taxon>Bacillota</taxon>
        <taxon>Clostridia</taxon>
        <taxon>Eubacteriales</taxon>
        <taxon>Clostridiaceae</taxon>
        <taxon>Clostridium</taxon>
    </lineage>
</organism>
<keyword evidence="4" id="KW-0808">Transferase</keyword>
<name>A0A937K360_9CLOT</name>
<sequence length="200" mass="22424">MINLVGLGPGSKEYMILKAVKVLEGSSLIIGFSRAIDSIDFVDNPKKKVQKLIDIVDIIKDNVDKNISIVASGDPTFYGVLNYLKENLQEEINVIPGLSSFQYLMSKLSLPWNGAKLSSLHGREGEFIEEIKSSKLTIWLTDNKNTPNKLAKDIFEENIEARIYVGENLSYEDEKITIGAPEKIMSKRFSNLSVLVVERE</sequence>
<keyword evidence="3" id="KW-0489">Methyltransferase</keyword>
<dbReference type="SUPFAM" id="SSF53790">
    <property type="entry name" value="Tetrapyrrole methylase"/>
    <property type="match status" value="1"/>
</dbReference>